<dbReference type="Proteomes" id="UP000827892">
    <property type="component" value="Chromosome I"/>
</dbReference>
<name>A0AAE9IXJ4_CAEBR</name>
<feature type="region of interest" description="Disordered" evidence="1">
    <location>
        <begin position="520"/>
        <end position="551"/>
    </location>
</feature>
<protein>
    <submittedName>
        <fullName evidence="2">Uncharacterized protein</fullName>
    </submittedName>
</protein>
<evidence type="ECO:0000313" key="3">
    <source>
        <dbReference type="Proteomes" id="UP000827892"/>
    </source>
</evidence>
<dbReference type="PANTHER" id="PTHR36936">
    <property type="entry name" value="PROTEIN CBG25168"/>
    <property type="match status" value="1"/>
</dbReference>
<organism evidence="2 3">
    <name type="scientific">Caenorhabditis briggsae</name>
    <dbReference type="NCBI Taxonomy" id="6238"/>
    <lineage>
        <taxon>Eukaryota</taxon>
        <taxon>Metazoa</taxon>
        <taxon>Ecdysozoa</taxon>
        <taxon>Nematoda</taxon>
        <taxon>Chromadorea</taxon>
        <taxon>Rhabditida</taxon>
        <taxon>Rhabditina</taxon>
        <taxon>Rhabditomorpha</taxon>
        <taxon>Rhabditoidea</taxon>
        <taxon>Rhabditidae</taxon>
        <taxon>Peloderinae</taxon>
        <taxon>Caenorhabditis</taxon>
    </lineage>
</organism>
<reference evidence="2 3" key="1">
    <citation type="submission" date="2022-05" db="EMBL/GenBank/DDBJ databases">
        <title>Chromosome-level reference genomes for two strains of Caenorhabditis briggsae: an improved platform for comparative genomics.</title>
        <authorList>
            <person name="Stevens L."/>
            <person name="Andersen E.C."/>
        </authorList>
    </citation>
    <scope>NUCLEOTIDE SEQUENCE [LARGE SCALE GENOMIC DNA]</scope>
    <source>
        <strain evidence="2">QX1410_ONT</strain>
        <tissue evidence="2">Whole-organism</tissue>
    </source>
</reference>
<evidence type="ECO:0000256" key="1">
    <source>
        <dbReference type="SAM" id="MobiDB-lite"/>
    </source>
</evidence>
<dbReference type="EMBL" id="CP090891">
    <property type="protein sequence ID" value="ULU09265.1"/>
    <property type="molecule type" value="Genomic_DNA"/>
</dbReference>
<feature type="region of interest" description="Disordered" evidence="1">
    <location>
        <begin position="70"/>
        <end position="98"/>
    </location>
</feature>
<sequence length="685" mass="79055">METGFLYRNGEVSLKDLEIWYDHGLVTPEDRITICETNGERSIFKISTLINLYGSEAPFKLIPLKPLPTPRSISSAPKKAPPPRTSGPTEPLKAEAASPVCPRIIENDKFQSSAPKEMGGASYMGTSGPADTQKYEGTPVILPKIIEFSNVKYMDYPLFNVLAEPADRRITGKEIYEAMKDLEMIYNQLPMSYIIKKFDFLKRRNFANGSFSTAICRLCNQTPYGIELFFNHLFSEGHIKLLCHFSISMQSICWWMEQFQNRPQAIPAQIPVIETPKRVVEVLETPPIPLFYSNTSNDIRKLSTFDISQFGFHFAQLQWKYGIYLERRFSKIRIPDFCNLCQEKVVPNHFGMTSHIFSNRHLNGLTGISKSDLNFWNNYFKLEVEMEQVPIDVKKRILNFRNPTPIPLVDFNLEATLVPESQRFQQFDDLKNLFYSSNQNAVNEKLLDLLGYSNPYCKRSARCFLCFRAEKDIDGDFNIAKHVFSDHHRSSLIQLGFSQEMVDWWKTLFRDVRDYRSSESRNRRTSKVQKASEVSKNRQNSRQRIPLIDPPLPGQQLTSMEEIQTILNESYAKFINAGQRITVAKKALVSWNCTFCSDCTKNITLSNEMDTFLHIVKVNHQKKMNGQATRSDLLYWKEWVDRWDAETTVTAQCFIEPTEVPQNVHEANGYIRSVNYLSTVRTGSF</sequence>
<gene>
    <name evidence="2" type="ORF">L3Y34_013992</name>
</gene>
<feature type="compositionally biased region" description="Polar residues" evidence="1">
    <location>
        <begin position="528"/>
        <end position="543"/>
    </location>
</feature>
<dbReference type="PANTHER" id="PTHR36936:SF2">
    <property type="entry name" value="C2H2-TYPE DOMAIN-CONTAINING PROTEIN"/>
    <property type="match status" value="1"/>
</dbReference>
<dbReference type="AlphaFoldDB" id="A0AAE9IXJ4"/>
<evidence type="ECO:0000313" key="2">
    <source>
        <dbReference type="EMBL" id="ULU09265.1"/>
    </source>
</evidence>
<proteinExistence type="predicted"/>
<accession>A0AAE9IXJ4</accession>